<evidence type="ECO:0000313" key="6">
    <source>
        <dbReference type="Proteomes" id="UP000249254"/>
    </source>
</evidence>
<evidence type="ECO:0000259" key="4">
    <source>
        <dbReference type="PROSITE" id="PS51352"/>
    </source>
</evidence>
<keyword evidence="3" id="KW-0472">Membrane</keyword>
<keyword evidence="6" id="KW-1185">Reference proteome</keyword>
<evidence type="ECO:0000256" key="2">
    <source>
        <dbReference type="SAM" id="MobiDB-lite"/>
    </source>
</evidence>
<comment type="caution">
    <text evidence="5">The sequence shown here is derived from an EMBL/GenBank/DDBJ whole genome shotgun (WGS) entry which is preliminary data.</text>
</comment>
<dbReference type="GO" id="GO:0015036">
    <property type="term" value="F:disulfide oxidoreductase activity"/>
    <property type="evidence" value="ECO:0007669"/>
    <property type="project" value="UniProtKB-ARBA"/>
</dbReference>
<evidence type="ECO:0000256" key="3">
    <source>
        <dbReference type="SAM" id="Phobius"/>
    </source>
</evidence>
<accession>A0A328AB80</accession>
<name>A0A328AB80_9CAUL</name>
<dbReference type="CDD" id="cd02966">
    <property type="entry name" value="TlpA_like_family"/>
    <property type="match status" value="1"/>
</dbReference>
<dbReference type="PANTHER" id="PTHR42852">
    <property type="entry name" value="THIOL:DISULFIDE INTERCHANGE PROTEIN DSBE"/>
    <property type="match status" value="1"/>
</dbReference>
<reference evidence="6" key="1">
    <citation type="submission" date="2018-05" db="EMBL/GenBank/DDBJ databases">
        <authorList>
            <person name="Li X."/>
        </authorList>
    </citation>
    <scope>NUCLEOTIDE SEQUENCE [LARGE SCALE GENOMIC DNA]</scope>
    <source>
        <strain evidence="6">LX32</strain>
    </source>
</reference>
<keyword evidence="1" id="KW-0676">Redox-active center</keyword>
<dbReference type="EMBL" id="QFYQ01000002">
    <property type="protein sequence ID" value="RAK51835.1"/>
    <property type="molecule type" value="Genomic_DNA"/>
</dbReference>
<dbReference type="Proteomes" id="UP000249254">
    <property type="component" value="Unassembled WGS sequence"/>
</dbReference>
<dbReference type="Pfam" id="PF00578">
    <property type="entry name" value="AhpC-TSA"/>
    <property type="match status" value="1"/>
</dbReference>
<feature type="region of interest" description="Disordered" evidence="2">
    <location>
        <begin position="38"/>
        <end position="75"/>
    </location>
</feature>
<protein>
    <submittedName>
        <fullName evidence="5">TlpA family protein disulfide reductase</fullName>
    </submittedName>
</protein>
<evidence type="ECO:0000313" key="5">
    <source>
        <dbReference type="EMBL" id="RAK51835.1"/>
    </source>
</evidence>
<dbReference type="InterPro" id="IPR036249">
    <property type="entry name" value="Thioredoxin-like_sf"/>
</dbReference>
<proteinExistence type="predicted"/>
<dbReference type="PROSITE" id="PS00194">
    <property type="entry name" value="THIOREDOXIN_1"/>
    <property type="match status" value="1"/>
</dbReference>
<feature type="transmembrane region" description="Helical" evidence="3">
    <location>
        <begin position="16"/>
        <end position="34"/>
    </location>
</feature>
<dbReference type="GO" id="GO:0016209">
    <property type="term" value="F:antioxidant activity"/>
    <property type="evidence" value="ECO:0007669"/>
    <property type="project" value="InterPro"/>
</dbReference>
<dbReference type="PANTHER" id="PTHR42852:SF13">
    <property type="entry name" value="PROTEIN DIPZ"/>
    <property type="match status" value="1"/>
</dbReference>
<dbReference type="SUPFAM" id="SSF52833">
    <property type="entry name" value="Thioredoxin-like"/>
    <property type="match status" value="1"/>
</dbReference>
<dbReference type="InterPro" id="IPR017937">
    <property type="entry name" value="Thioredoxin_CS"/>
</dbReference>
<dbReference type="InterPro" id="IPR050553">
    <property type="entry name" value="Thioredoxin_ResA/DsbE_sf"/>
</dbReference>
<evidence type="ECO:0000256" key="1">
    <source>
        <dbReference type="ARBA" id="ARBA00023284"/>
    </source>
</evidence>
<sequence length="210" mass="22301">MSDQSTAKPKGRMLTWALWGAALIGVAAVLYITAQASRKPPEVHTGPEPATASADKSDPLRKLTHPADGQPPPAYVFKDASGKDVTLADFKGKVVVANLWATWCAPCKIEMPTLATLAREYAGKPVAVVAISIDKPEALDEAKRFIAAQAPLAFYNDPEAKLPWEIKPTAQGVPTTIIFGKDGLERGRVSSDADWAGEGARKIVDKALAG</sequence>
<gene>
    <name evidence="5" type="ORF">DJ017_18640</name>
</gene>
<dbReference type="PROSITE" id="PS51352">
    <property type="entry name" value="THIOREDOXIN_2"/>
    <property type="match status" value="1"/>
</dbReference>
<dbReference type="RefSeq" id="WP_111530397.1">
    <property type="nucleotide sequence ID" value="NZ_JBHRSG010000003.1"/>
</dbReference>
<dbReference type="AlphaFoldDB" id="A0A328AB80"/>
<keyword evidence="3" id="KW-1133">Transmembrane helix</keyword>
<organism evidence="5 6">
    <name type="scientific">Phenylobacterium soli</name>
    <dbReference type="NCBI Taxonomy" id="2170551"/>
    <lineage>
        <taxon>Bacteria</taxon>
        <taxon>Pseudomonadati</taxon>
        <taxon>Pseudomonadota</taxon>
        <taxon>Alphaproteobacteria</taxon>
        <taxon>Caulobacterales</taxon>
        <taxon>Caulobacteraceae</taxon>
        <taxon>Phenylobacterium</taxon>
    </lineage>
</organism>
<dbReference type="InterPro" id="IPR013766">
    <property type="entry name" value="Thioredoxin_domain"/>
</dbReference>
<dbReference type="Gene3D" id="3.40.30.10">
    <property type="entry name" value="Glutaredoxin"/>
    <property type="match status" value="1"/>
</dbReference>
<dbReference type="OrthoDB" id="9799347at2"/>
<feature type="domain" description="Thioredoxin" evidence="4">
    <location>
        <begin position="66"/>
        <end position="209"/>
    </location>
</feature>
<keyword evidence="3" id="KW-0812">Transmembrane</keyword>
<dbReference type="InterPro" id="IPR000866">
    <property type="entry name" value="AhpC/TSA"/>
</dbReference>